<protein>
    <submittedName>
        <fullName evidence="1">Bgt-20523</fullName>
    </submittedName>
</protein>
<reference evidence="1" key="1">
    <citation type="submission" date="2018-07" db="EMBL/GenBank/DDBJ databases">
        <authorList>
            <person name="Quirk P.G."/>
            <person name="Krulwich T.A."/>
        </authorList>
    </citation>
    <scope>NUCLEOTIDE SEQUENCE</scope>
    <source>
        <strain evidence="1">96224</strain>
    </source>
</reference>
<sequence>MLIELGFDALNPEIQALGARSTWKNSAMTSTNFEEGKTILDETRQLISSSQRRLSNFGISEL</sequence>
<evidence type="ECO:0000313" key="1">
    <source>
        <dbReference type="EMBL" id="SUZ08506.1"/>
    </source>
</evidence>
<accession>A0A381L5K8</accession>
<dbReference type="AlphaFoldDB" id="A0A381L5K8"/>
<name>A0A381L5K8_BLUGR</name>
<proteinExistence type="predicted"/>
<gene>
    <name evidence="1" type="ORF">BGT96224V2_LOCUS1646</name>
</gene>
<dbReference type="EMBL" id="UIGY01000023">
    <property type="protein sequence ID" value="SUZ08506.1"/>
    <property type="molecule type" value="Genomic_DNA"/>
</dbReference>
<organism evidence="1">
    <name type="scientific">Blumeria graminis f. sp. tritici 96224</name>
    <dbReference type="NCBI Taxonomy" id="1268274"/>
    <lineage>
        <taxon>Eukaryota</taxon>
        <taxon>Fungi</taxon>
        <taxon>Dikarya</taxon>
        <taxon>Ascomycota</taxon>
        <taxon>Pezizomycotina</taxon>
        <taxon>Leotiomycetes</taxon>
        <taxon>Erysiphales</taxon>
        <taxon>Erysiphaceae</taxon>
        <taxon>Blumeria</taxon>
    </lineage>
</organism>